<dbReference type="InterPro" id="IPR013131">
    <property type="entry name" value="Mannitol_DH_N"/>
</dbReference>
<keyword evidence="1" id="KW-0560">Oxidoreductase</keyword>
<evidence type="ECO:0000259" key="4">
    <source>
        <dbReference type="Pfam" id="PF01232"/>
    </source>
</evidence>
<dbReference type="Pfam" id="PF01232">
    <property type="entry name" value="Mannitol_dh"/>
    <property type="match status" value="1"/>
</dbReference>
<dbReference type="PANTHER" id="PTHR30524">
    <property type="entry name" value="MANNITOL-1-PHOSPHATE 5-DEHYDROGENASE"/>
    <property type="match status" value="1"/>
</dbReference>
<evidence type="ECO:0000256" key="3">
    <source>
        <dbReference type="SAM" id="MobiDB-lite"/>
    </source>
</evidence>
<dbReference type="PANTHER" id="PTHR30524:SF0">
    <property type="entry name" value="ALTRONATE OXIDOREDUCTASE-RELATED"/>
    <property type="match status" value="1"/>
</dbReference>
<dbReference type="Gene3D" id="3.40.50.720">
    <property type="entry name" value="NAD(P)-binding Rossmann-like Domain"/>
    <property type="match status" value="1"/>
</dbReference>
<feature type="region of interest" description="Disordered" evidence="3">
    <location>
        <begin position="106"/>
        <end position="125"/>
    </location>
</feature>
<dbReference type="Proteomes" id="UP000182284">
    <property type="component" value="Unassembled WGS sequence"/>
</dbReference>
<protein>
    <submittedName>
        <fullName evidence="6">Tagaturonate reductase</fullName>
    </submittedName>
</protein>
<dbReference type="InterPro" id="IPR013118">
    <property type="entry name" value="Mannitol_DH_C"/>
</dbReference>
<evidence type="ECO:0000313" key="7">
    <source>
        <dbReference type="Proteomes" id="UP000182284"/>
    </source>
</evidence>
<dbReference type="EMBL" id="FNBL01000007">
    <property type="protein sequence ID" value="SDF81181.1"/>
    <property type="molecule type" value="Genomic_DNA"/>
</dbReference>
<feature type="domain" description="Mannitol dehydrogenase C-terminal" evidence="5">
    <location>
        <begin position="238"/>
        <end position="341"/>
    </location>
</feature>
<evidence type="ECO:0000259" key="5">
    <source>
        <dbReference type="Pfam" id="PF08125"/>
    </source>
</evidence>
<dbReference type="RefSeq" id="WP_074645809.1">
    <property type="nucleotide sequence ID" value="NZ_FNBL01000007.1"/>
</dbReference>
<dbReference type="Pfam" id="PF08125">
    <property type="entry name" value="Mannitol_dh_C"/>
    <property type="match status" value="1"/>
</dbReference>
<dbReference type="SUPFAM" id="SSF51735">
    <property type="entry name" value="NAD(P)-binding Rossmann-fold domains"/>
    <property type="match status" value="1"/>
</dbReference>
<reference evidence="6 7" key="1">
    <citation type="submission" date="2016-10" db="EMBL/GenBank/DDBJ databases">
        <authorList>
            <person name="de Groot N.N."/>
        </authorList>
    </citation>
    <scope>NUCLEOTIDE SEQUENCE [LARGE SCALE GENOMIC DNA]</scope>
    <source>
        <strain evidence="6 7">DSM 27375</strain>
    </source>
</reference>
<evidence type="ECO:0000256" key="2">
    <source>
        <dbReference type="ARBA" id="ARBA00023027"/>
    </source>
</evidence>
<dbReference type="OrthoDB" id="271711at2"/>
<dbReference type="AlphaFoldDB" id="A0A1G7P4N3"/>
<evidence type="ECO:0000256" key="1">
    <source>
        <dbReference type="ARBA" id="ARBA00023002"/>
    </source>
</evidence>
<organism evidence="6 7">
    <name type="scientific">Celeribacter baekdonensis</name>
    <dbReference type="NCBI Taxonomy" id="875171"/>
    <lineage>
        <taxon>Bacteria</taxon>
        <taxon>Pseudomonadati</taxon>
        <taxon>Pseudomonadota</taxon>
        <taxon>Alphaproteobacteria</taxon>
        <taxon>Rhodobacterales</taxon>
        <taxon>Roseobacteraceae</taxon>
        <taxon>Celeribacter</taxon>
    </lineage>
</organism>
<gene>
    <name evidence="6" type="ORF">SAMN04488117_107218</name>
</gene>
<sequence length="382" mass="40873">MTPTPVVQFGTSRFLQAHADLFLAEGSPARTITVVQTSGSSARAGRLAAFTAPGGYPVRIRGQQGGQIIDEERRVSAVTRTLSSATDWDALSRVISEEAQFILSNTSDAGFDPQPDDTTPRPMQSQSYPAKLYHLLAARHTSGGAPLSIFPMELIPENGSVLRARVLEIAAANGASADLTGWLGRCLWANSLVDRIVSEPIEPVGAVAEPYALWAIEAQPGLVPPTDHPSIKMVPSLESIERLKLHILNLGHTAMAAFWMQEDGPITASDALVRDLLAGPMGTRVTQLMQNEVLPGFAVHGMGAAAQAYLTTTLERFANPFLDHRIADIAQNHAQKLDRRIGTFLTWVRAVAPNYSAPVLDGLMGASAPDAGTPKSSAQKEM</sequence>
<accession>A0A1G7P4N3</accession>
<feature type="domain" description="Mannitol dehydrogenase N-terminal" evidence="4">
    <location>
        <begin position="6"/>
        <end position="218"/>
    </location>
</feature>
<evidence type="ECO:0000313" key="6">
    <source>
        <dbReference type="EMBL" id="SDF81181.1"/>
    </source>
</evidence>
<dbReference type="InterPro" id="IPR013328">
    <property type="entry name" value="6PGD_dom2"/>
</dbReference>
<proteinExistence type="predicted"/>
<dbReference type="Gene3D" id="1.10.1040.10">
    <property type="entry name" value="N-(1-d-carboxylethyl)-l-norvaline Dehydrogenase, domain 2"/>
    <property type="match status" value="1"/>
</dbReference>
<dbReference type="InterPro" id="IPR036291">
    <property type="entry name" value="NAD(P)-bd_dom_sf"/>
</dbReference>
<dbReference type="SUPFAM" id="SSF48179">
    <property type="entry name" value="6-phosphogluconate dehydrogenase C-terminal domain-like"/>
    <property type="match status" value="1"/>
</dbReference>
<keyword evidence="2" id="KW-0520">NAD</keyword>
<name>A0A1G7P4N3_9RHOB</name>
<dbReference type="InterPro" id="IPR008927">
    <property type="entry name" value="6-PGluconate_DH-like_C_sf"/>
</dbReference>
<dbReference type="GO" id="GO:0016491">
    <property type="term" value="F:oxidoreductase activity"/>
    <property type="evidence" value="ECO:0007669"/>
    <property type="project" value="UniProtKB-KW"/>
</dbReference>